<dbReference type="PANTHER" id="PTHR34210">
    <property type="entry name" value="OS01G0252900 PROTEIN"/>
    <property type="match status" value="1"/>
</dbReference>
<keyword evidence="1" id="KW-0175">Coiled coil</keyword>
<feature type="coiled-coil region" evidence="1">
    <location>
        <begin position="153"/>
        <end position="180"/>
    </location>
</feature>
<dbReference type="AlphaFoldDB" id="A0AAD7KYC0"/>
<proteinExistence type="predicted"/>
<gene>
    <name evidence="3" type="ORF">O6P43_028633</name>
</gene>
<evidence type="ECO:0000313" key="3">
    <source>
        <dbReference type="EMBL" id="KAJ7948110.1"/>
    </source>
</evidence>
<accession>A0AAD7KYC0</accession>
<dbReference type="EMBL" id="JARAOO010000012">
    <property type="protein sequence ID" value="KAJ7948110.1"/>
    <property type="molecule type" value="Genomic_DNA"/>
</dbReference>
<sequence>MRRPGQYADSSANTYLNAQMHHISDQQMEQKSSYFEGRLEAFTPEREYPYGNSKPEEQWRWERDGSRVFNEGQGGDASRSYFRGQRHDHKLALQNQRNNDSRSQTHDQDMDIEYEGTLLSQTFEGLEQKFLDDIIKLGKEQNDAEDSENARHREKINAINSQYEEQLAALRDRHASRRDEFLQRESQARKHQYQQSILDPYPHMGMGSSGPQGYSGVMAQGAVVETQRGYTTENFDSNRERARFLGGARDQGFEPGGSYTGGRVYDTGKRYY</sequence>
<dbReference type="KEGG" id="qsa:O6P43_028633"/>
<dbReference type="PANTHER" id="PTHR34210:SF1">
    <property type="entry name" value="OS03G0274700 PROTEIN"/>
    <property type="match status" value="1"/>
</dbReference>
<protein>
    <submittedName>
        <fullName evidence="3">Ubiquitin carboxyl-terminal hydrolase</fullName>
    </submittedName>
</protein>
<feature type="compositionally biased region" description="Basic and acidic residues" evidence="2">
    <location>
        <begin position="37"/>
        <end position="57"/>
    </location>
</feature>
<keyword evidence="4" id="KW-1185">Reference proteome</keyword>
<feature type="region of interest" description="Disordered" evidence="2">
    <location>
        <begin position="23"/>
        <end position="57"/>
    </location>
</feature>
<evidence type="ECO:0000256" key="1">
    <source>
        <dbReference type="SAM" id="Coils"/>
    </source>
</evidence>
<comment type="caution">
    <text evidence="3">The sequence shown here is derived from an EMBL/GenBank/DDBJ whole genome shotgun (WGS) entry which is preliminary data.</text>
</comment>
<name>A0AAD7KYC0_QUISA</name>
<reference evidence="3" key="1">
    <citation type="journal article" date="2023" name="Science">
        <title>Elucidation of the pathway for biosynthesis of saponin adjuvants from the soapbark tree.</title>
        <authorList>
            <person name="Reed J."/>
            <person name="Orme A."/>
            <person name="El-Demerdash A."/>
            <person name="Owen C."/>
            <person name="Martin L.B.B."/>
            <person name="Misra R.C."/>
            <person name="Kikuchi S."/>
            <person name="Rejzek M."/>
            <person name="Martin A.C."/>
            <person name="Harkess A."/>
            <person name="Leebens-Mack J."/>
            <person name="Louveau T."/>
            <person name="Stephenson M.J."/>
            <person name="Osbourn A."/>
        </authorList>
    </citation>
    <scope>NUCLEOTIDE SEQUENCE</scope>
    <source>
        <strain evidence="3">S10</strain>
    </source>
</reference>
<dbReference type="GO" id="GO:0016787">
    <property type="term" value="F:hydrolase activity"/>
    <property type="evidence" value="ECO:0007669"/>
    <property type="project" value="UniProtKB-KW"/>
</dbReference>
<dbReference type="Proteomes" id="UP001163823">
    <property type="component" value="Chromosome 12"/>
</dbReference>
<keyword evidence="3" id="KW-0378">Hydrolase</keyword>
<evidence type="ECO:0000256" key="2">
    <source>
        <dbReference type="SAM" id="MobiDB-lite"/>
    </source>
</evidence>
<organism evidence="3 4">
    <name type="scientific">Quillaja saponaria</name>
    <name type="common">Soap bark tree</name>
    <dbReference type="NCBI Taxonomy" id="32244"/>
    <lineage>
        <taxon>Eukaryota</taxon>
        <taxon>Viridiplantae</taxon>
        <taxon>Streptophyta</taxon>
        <taxon>Embryophyta</taxon>
        <taxon>Tracheophyta</taxon>
        <taxon>Spermatophyta</taxon>
        <taxon>Magnoliopsida</taxon>
        <taxon>eudicotyledons</taxon>
        <taxon>Gunneridae</taxon>
        <taxon>Pentapetalae</taxon>
        <taxon>rosids</taxon>
        <taxon>fabids</taxon>
        <taxon>Fabales</taxon>
        <taxon>Quillajaceae</taxon>
        <taxon>Quillaja</taxon>
    </lineage>
</organism>
<evidence type="ECO:0000313" key="4">
    <source>
        <dbReference type="Proteomes" id="UP001163823"/>
    </source>
</evidence>